<dbReference type="RefSeq" id="WP_260902192.1">
    <property type="nucleotide sequence ID" value="NZ_JAOCZP010000002.1"/>
</dbReference>
<dbReference type="Proteomes" id="UP001320831">
    <property type="component" value="Unassembled WGS sequence"/>
</dbReference>
<comment type="catalytic activity">
    <reaction evidence="1">
        <text>Hydrolysis of terminal non-reducing N-acetyl-D-hexosamine residues in N-acetyl-beta-D-hexosaminides.</text>
        <dbReference type="EC" id="3.2.1.52"/>
    </reaction>
</comment>
<evidence type="ECO:0000259" key="6">
    <source>
        <dbReference type="Pfam" id="PF00933"/>
    </source>
</evidence>
<dbReference type="GO" id="GO:0004563">
    <property type="term" value="F:beta-N-acetylhexosaminidase activity"/>
    <property type="evidence" value="ECO:0007669"/>
    <property type="project" value="UniProtKB-EC"/>
</dbReference>
<feature type="domain" description="Glycoside hydrolase family 3 N-terminal" evidence="6">
    <location>
        <begin position="31"/>
        <end position="296"/>
    </location>
</feature>
<dbReference type="EMBL" id="JAOCZP010000002">
    <property type="protein sequence ID" value="MCT7375330.1"/>
    <property type="molecule type" value="Genomic_DNA"/>
</dbReference>
<evidence type="ECO:0000256" key="2">
    <source>
        <dbReference type="ARBA" id="ARBA00005336"/>
    </source>
</evidence>
<keyword evidence="8" id="KW-1185">Reference proteome</keyword>
<keyword evidence="4 7" id="KW-0378">Hydrolase</keyword>
<reference evidence="7 8" key="1">
    <citation type="submission" date="2022-09" db="EMBL/GenBank/DDBJ databases">
        <title>Chelativorans salina sp. nov., a novel slightly halophilic bacterium isolated from a saline lake sediment enrichment.</title>
        <authorList>
            <person name="Gao L."/>
            <person name="Fang B.-Z."/>
            <person name="Li W.-J."/>
        </authorList>
    </citation>
    <scope>NUCLEOTIDE SEQUENCE [LARGE SCALE GENOMIC DNA]</scope>
    <source>
        <strain evidence="7 8">EGI FJ00035</strain>
    </source>
</reference>
<dbReference type="PROSITE" id="PS00775">
    <property type="entry name" value="GLYCOSYL_HYDROL_F3"/>
    <property type="match status" value="1"/>
</dbReference>
<evidence type="ECO:0000313" key="8">
    <source>
        <dbReference type="Proteomes" id="UP001320831"/>
    </source>
</evidence>
<evidence type="ECO:0000256" key="1">
    <source>
        <dbReference type="ARBA" id="ARBA00001231"/>
    </source>
</evidence>
<evidence type="ECO:0000313" key="7">
    <source>
        <dbReference type="EMBL" id="MCT7375330.1"/>
    </source>
</evidence>
<dbReference type="InterPro" id="IPR017853">
    <property type="entry name" value="GH"/>
</dbReference>
<dbReference type="NCBIfam" id="NF003740">
    <property type="entry name" value="PRK05337.1"/>
    <property type="match status" value="1"/>
</dbReference>
<organism evidence="7 8">
    <name type="scientific">Chelativorans salis</name>
    <dbReference type="NCBI Taxonomy" id="2978478"/>
    <lineage>
        <taxon>Bacteria</taxon>
        <taxon>Pseudomonadati</taxon>
        <taxon>Pseudomonadota</taxon>
        <taxon>Alphaproteobacteria</taxon>
        <taxon>Hyphomicrobiales</taxon>
        <taxon>Phyllobacteriaceae</taxon>
        <taxon>Chelativorans</taxon>
    </lineage>
</organism>
<comment type="similarity">
    <text evidence="2">Belongs to the glycosyl hydrolase 3 family.</text>
</comment>
<accession>A0ABT2LL85</accession>
<dbReference type="PANTHER" id="PTHR30480:SF13">
    <property type="entry name" value="BETA-HEXOSAMINIDASE"/>
    <property type="match status" value="1"/>
</dbReference>
<dbReference type="PANTHER" id="PTHR30480">
    <property type="entry name" value="BETA-HEXOSAMINIDASE-RELATED"/>
    <property type="match status" value="1"/>
</dbReference>
<keyword evidence="5 7" id="KW-0326">Glycosidase</keyword>
<dbReference type="InterPro" id="IPR019800">
    <property type="entry name" value="Glyco_hydro_3_AS"/>
</dbReference>
<dbReference type="InterPro" id="IPR001764">
    <property type="entry name" value="Glyco_hydro_3_N"/>
</dbReference>
<evidence type="ECO:0000256" key="3">
    <source>
        <dbReference type="ARBA" id="ARBA00012663"/>
    </source>
</evidence>
<sequence length="339" mass="35813">MSESKAMILGAAGTGLSADEVAFYRDKRPWGFILFARNIAEAGQVRDLVAAMRECVGRPRAPVFVDQEGGRVQRLRPPLAPDYPHAAALGALYGRDEAAGLRAAWLMSRLHAFDLSRLGLSVDCLPVLDVPVAGAHDVIGKRAYFGDPQAVAALGRAAADGLLAGGVLPVMKHIPGHGRANADSHHALPRVEVPLGELRERDFVPFKALRDLPMAMTAHVVYAAVDPDNPSTTSARMIADIIRGEIGFDGLLMSDDVSMNALSGDYGARAQAILAAGCDVVLHCNGVMDEMRAVAQRTPELAGKAKARADAALAMLGACDETDEAAARAEFQSLFEAAA</sequence>
<comment type="caution">
    <text evidence="7">The sequence shown here is derived from an EMBL/GenBank/DDBJ whole genome shotgun (WGS) entry which is preliminary data.</text>
</comment>
<dbReference type="InterPro" id="IPR050226">
    <property type="entry name" value="NagZ_Beta-hexosaminidase"/>
</dbReference>
<dbReference type="EC" id="3.2.1.52" evidence="3"/>
<name>A0ABT2LL85_9HYPH</name>
<gene>
    <name evidence="7" type="primary">nagZ</name>
    <name evidence="7" type="ORF">N5A92_09825</name>
</gene>
<proteinExistence type="inferred from homology"/>
<protein>
    <recommendedName>
        <fullName evidence="3">beta-N-acetylhexosaminidase</fullName>
        <ecNumber evidence="3">3.2.1.52</ecNumber>
    </recommendedName>
</protein>
<dbReference type="Pfam" id="PF00933">
    <property type="entry name" value="Glyco_hydro_3"/>
    <property type="match status" value="1"/>
</dbReference>
<dbReference type="Gene3D" id="3.20.20.300">
    <property type="entry name" value="Glycoside hydrolase, family 3, N-terminal domain"/>
    <property type="match status" value="1"/>
</dbReference>
<evidence type="ECO:0000256" key="4">
    <source>
        <dbReference type="ARBA" id="ARBA00022801"/>
    </source>
</evidence>
<dbReference type="SUPFAM" id="SSF51445">
    <property type="entry name" value="(Trans)glycosidases"/>
    <property type="match status" value="1"/>
</dbReference>
<evidence type="ECO:0000256" key="5">
    <source>
        <dbReference type="ARBA" id="ARBA00023295"/>
    </source>
</evidence>
<dbReference type="InterPro" id="IPR036962">
    <property type="entry name" value="Glyco_hydro_3_N_sf"/>
</dbReference>